<dbReference type="InterPro" id="IPR023214">
    <property type="entry name" value="HAD_sf"/>
</dbReference>
<accession>A8X9D1</accession>
<reference evidence="6 7" key="2">
    <citation type="journal article" date="2011" name="PLoS Genet.">
        <title>Caenorhabditis briggsae recombinant inbred line genotypes reveal inter-strain incompatibility and the evolution of recombination.</title>
        <authorList>
            <person name="Ross J.A."/>
            <person name="Koboldt D.C."/>
            <person name="Staisch J.E."/>
            <person name="Chamberlin H.M."/>
            <person name="Gupta B.P."/>
            <person name="Miller R.D."/>
            <person name="Baird S.E."/>
            <person name="Haag E.S."/>
        </authorList>
    </citation>
    <scope>NUCLEOTIDE SEQUENCE [LARGE SCALE GENOMIC DNA]</scope>
    <source>
        <strain evidence="6 7">AF16</strain>
    </source>
</reference>
<name>A8X9D1_CAEBR</name>
<dbReference type="GO" id="GO:0016791">
    <property type="term" value="F:phosphatase activity"/>
    <property type="evidence" value="ECO:0000318"/>
    <property type="project" value="GO_Central"/>
</dbReference>
<dbReference type="EMBL" id="HE600954">
    <property type="protein sequence ID" value="CAP29243.2"/>
    <property type="molecule type" value="Genomic_DNA"/>
</dbReference>
<keyword evidence="1" id="KW-0378">Hydrolase</keyword>
<evidence type="ECO:0000313" key="6">
    <source>
        <dbReference type="EMBL" id="CAP29243.2"/>
    </source>
</evidence>
<dbReference type="AlphaFoldDB" id="A8X9D1"/>
<evidence type="ECO:0000256" key="4">
    <source>
        <dbReference type="PIRSR" id="PIRSR000915-3"/>
    </source>
</evidence>
<dbReference type="Proteomes" id="UP000008549">
    <property type="component" value="Unassembled WGS sequence"/>
</dbReference>
<reference evidence="6 7" key="1">
    <citation type="journal article" date="2003" name="PLoS Biol.">
        <title>The genome sequence of Caenorhabditis briggsae: a platform for comparative genomics.</title>
        <authorList>
            <person name="Stein L.D."/>
            <person name="Bao Z."/>
            <person name="Blasiar D."/>
            <person name="Blumenthal T."/>
            <person name="Brent M.R."/>
            <person name="Chen N."/>
            <person name="Chinwalla A."/>
            <person name="Clarke L."/>
            <person name="Clee C."/>
            <person name="Coghlan A."/>
            <person name="Coulson A."/>
            <person name="D'Eustachio P."/>
            <person name="Fitch D.H."/>
            <person name="Fulton L.A."/>
            <person name="Fulton R.E."/>
            <person name="Griffiths-Jones S."/>
            <person name="Harris T.W."/>
            <person name="Hillier L.W."/>
            <person name="Kamath R."/>
            <person name="Kuwabara P.E."/>
            <person name="Mardis E.R."/>
            <person name="Marra M.A."/>
            <person name="Miner T.L."/>
            <person name="Minx P."/>
            <person name="Mullikin J.C."/>
            <person name="Plumb R.W."/>
            <person name="Rogers J."/>
            <person name="Schein J.E."/>
            <person name="Sohrmann M."/>
            <person name="Spieth J."/>
            <person name="Stajich J.E."/>
            <person name="Wei C."/>
            <person name="Willey D."/>
            <person name="Wilson R.K."/>
            <person name="Durbin R."/>
            <person name="Waterston R.H."/>
        </authorList>
    </citation>
    <scope>NUCLEOTIDE SEQUENCE [LARGE SCALE GENOMIC DNA]</scope>
    <source>
        <strain evidence="6 7">AF16</strain>
    </source>
</reference>
<dbReference type="eggNOG" id="KOG2882">
    <property type="taxonomic scope" value="Eukaryota"/>
</dbReference>
<evidence type="ECO:0000256" key="5">
    <source>
        <dbReference type="SAM" id="MobiDB-lite"/>
    </source>
</evidence>
<dbReference type="CTD" id="8578862"/>
<evidence type="ECO:0000256" key="2">
    <source>
        <dbReference type="PIRSR" id="PIRSR000915-1"/>
    </source>
</evidence>
<dbReference type="GO" id="GO:0005737">
    <property type="term" value="C:cytoplasm"/>
    <property type="evidence" value="ECO:0000318"/>
    <property type="project" value="GO_Central"/>
</dbReference>
<protein>
    <submittedName>
        <fullName evidence="6">Protein CBG09325</fullName>
    </submittedName>
</protein>
<feature type="binding site" evidence="4">
    <location>
        <position position="64"/>
    </location>
    <ligand>
        <name>Mg(2+)</name>
        <dbReference type="ChEBI" id="CHEBI:18420"/>
    </ligand>
</feature>
<dbReference type="OMA" id="GHISYTK"/>
<dbReference type="InParanoid" id="A8X9D1"/>
<sequence>MKLKISSPLPSPVGSDSENEIPKDFPQTRIHSGLDPNCRSTIPLCPKSFSKVMKSIDTFIFDADGVLWLGESVMPGSPRLIDYLKLAKLGYNSSKMNKNNLVNPAAVVADTLHRSGLDGKRVYLIGEQGLRDEMDELGIEYFGHGPEKKQNEEAGSGAFMYDIKLEENVGAVVVGYEKHFDYTKMMKAANYLREEGVLFVATNEDETCPGPNPEVVIPDAGPIVAAIRCASGRDPLTVGKPCTPAFNYIKRKWNINPSRTMMIGDRTNTDVKFGRDHGMKTLLVLSGCHQIEDIIENQMNERDDMVPDYVAPCLGALVPKTNQIYY</sequence>
<dbReference type="STRING" id="6238.A8X9D1"/>
<dbReference type="NCBIfam" id="TIGR01460">
    <property type="entry name" value="HAD-SF-IIA"/>
    <property type="match status" value="1"/>
</dbReference>
<dbReference type="InterPro" id="IPR006357">
    <property type="entry name" value="HAD-SF_hydro_IIA"/>
</dbReference>
<dbReference type="NCBIfam" id="TIGR01452">
    <property type="entry name" value="PGP_euk"/>
    <property type="match status" value="1"/>
</dbReference>
<dbReference type="HOGENOM" id="CLU_043473_0_1_1"/>
<feature type="active site" description="Nucleophile" evidence="2">
    <location>
        <position position="62"/>
    </location>
</feature>
<organism evidence="6 7">
    <name type="scientific">Caenorhabditis briggsae</name>
    <dbReference type="NCBI Taxonomy" id="6238"/>
    <lineage>
        <taxon>Eukaryota</taxon>
        <taxon>Metazoa</taxon>
        <taxon>Ecdysozoa</taxon>
        <taxon>Nematoda</taxon>
        <taxon>Chromadorea</taxon>
        <taxon>Rhabditida</taxon>
        <taxon>Rhabditina</taxon>
        <taxon>Rhabditomorpha</taxon>
        <taxon>Rhabditoidea</taxon>
        <taxon>Rhabditidae</taxon>
        <taxon>Peloderinae</taxon>
        <taxon>Caenorhabditis</taxon>
    </lineage>
</organism>
<feature type="binding site" evidence="3">
    <location>
        <position position="240"/>
    </location>
    <ligand>
        <name>substrate</name>
    </ligand>
</feature>
<feature type="binding site" evidence="4">
    <location>
        <position position="62"/>
    </location>
    <ligand>
        <name>Mg(2+)</name>
        <dbReference type="ChEBI" id="CHEBI:18420"/>
    </ligand>
</feature>
<dbReference type="FunCoup" id="A8X9D1">
    <property type="interactions" value="1325"/>
</dbReference>
<dbReference type="PANTHER" id="PTHR19288">
    <property type="entry name" value="4-NITROPHENYLPHOSPHATASE-RELATED"/>
    <property type="match status" value="1"/>
</dbReference>
<dbReference type="Gene3D" id="3.40.50.1000">
    <property type="entry name" value="HAD superfamily/HAD-like"/>
    <property type="match status" value="2"/>
</dbReference>
<dbReference type="Pfam" id="PF00702">
    <property type="entry name" value="Hydrolase"/>
    <property type="match status" value="1"/>
</dbReference>
<evidence type="ECO:0000256" key="3">
    <source>
        <dbReference type="PIRSR" id="PIRSR000915-2"/>
    </source>
</evidence>
<dbReference type="KEGG" id="cbr:CBG_09325"/>
<dbReference type="RefSeq" id="XP_045094077.1">
    <property type="nucleotide sequence ID" value="XM_045237734.1"/>
</dbReference>
<dbReference type="InterPro" id="IPR006349">
    <property type="entry name" value="PGP_euk"/>
</dbReference>
<dbReference type="WormBase" id="CBG09325">
    <property type="protein sequence ID" value="CBP02281"/>
    <property type="gene ID" value="WBGene00030927"/>
</dbReference>
<proteinExistence type="predicted"/>
<dbReference type="InterPro" id="IPR036412">
    <property type="entry name" value="HAD-like_sf"/>
</dbReference>
<keyword evidence="4" id="KW-0460">Magnesium</keyword>
<dbReference type="PIRSF" id="PIRSF000915">
    <property type="entry name" value="PGP-type_phosphatase"/>
    <property type="match status" value="1"/>
</dbReference>
<dbReference type="PANTHER" id="PTHR19288:SF83">
    <property type="entry name" value="PHOSPHOGLYCOLATE PHOSPHATASE"/>
    <property type="match status" value="1"/>
</dbReference>
<dbReference type="GeneID" id="8578862"/>
<feature type="binding site" evidence="4">
    <location>
        <position position="265"/>
    </location>
    <ligand>
        <name>Mg(2+)</name>
        <dbReference type="ChEBI" id="CHEBI:18420"/>
    </ligand>
</feature>
<evidence type="ECO:0000313" key="8">
    <source>
        <dbReference type="WormBase" id="CBG09325"/>
    </source>
</evidence>
<evidence type="ECO:0000313" key="7">
    <source>
        <dbReference type="Proteomes" id="UP000008549"/>
    </source>
</evidence>
<keyword evidence="4" id="KW-0479">Metal-binding</keyword>
<evidence type="ECO:0000256" key="1">
    <source>
        <dbReference type="ARBA" id="ARBA00022801"/>
    </source>
</evidence>
<keyword evidence="7" id="KW-1185">Reference proteome</keyword>
<gene>
    <name evidence="6 8" type="ORF">CBG09325</name>
    <name evidence="6" type="ORF">CBG_09325</name>
</gene>
<dbReference type="SUPFAM" id="SSF56784">
    <property type="entry name" value="HAD-like"/>
    <property type="match status" value="1"/>
</dbReference>
<dbReference type="GO" id="GO:0046872">
    <property type="term" value="F:metal ion binding"/>
    <property type="evidence" value="ECO:0007669"/>
    <property type="project" value="UniProtKB-KW"/>
</dbReference>
<comment type="cofactor">
    <cofactor evidence="4">
        <name>Mg(2+)</name>
        <dbReference type="ChEBI" id="CHEBI:18420"/>
    </cofactor>
    <text evidence="4">Divalent metal ions. Mg(2+) is the most effective.</text>
</comment>
<dbReference type="FunFam" id="3.40.50.1000:FF:000156">
    <property type="entry name" value="PhosphoGlycolate Phosphatase Homolog"/>
    <property type="match status" value="1"/>
</dbReference>
<feature type="region of interest" description="Disordered" evidence="5">
    <location>
        <begin position="1"/>
        <end position="32"/>
    </location>
</feature>
<feature type="active site" description="Proton donor" evidence="2">
    <location>
        <position position="64"/>
    </location>
</feature>